<comment type="caution">
    <text evidence="1">The sequence shown here is derived from an EMBL/GenBank/DDBJ whole genome shotgun (WGS) entry which is preliminary data.</text>
</comment>
<organism evidence="1 2">
    <name type="scientific">Exocentrus adspersus</name>
    <dbReference type="NCBI Taxonomy" id="1586481"/>
    <lineage>
        <taxon>Eukaryota</taxon>
        <taxon>Metazoa</taxon>
        <taxon>Ecdysozoa</taxon>
        <taxon>Arthropoda</taxon>
        <taxon>Hexapoda</taxon>
        <taxon>Insecta</taxon>
        <taxon>Pterygota</taxon>
        <taxon>Neoptera</taxon>
        <taxon>Endopterygota</taxon>
        <taxon>Coleoptera</taxon>
        <taxon>Polyphaga</taxon>
        <taxon>Cucujiformia</taxon>
        <taxon>Chrysomeloidea</taxon>
        <taxon>Cerambycidae</taxon>
        <taxon>Lamiinae</taxon>
        <taxon>Acanthocinini</taxon>
        <taxon>Exocentrus</taxon>
    </lineage>
</organism>
<accession>A0AAV8VUW4</accession>
<dbReference type="AlphaFoldDB" id="A0AAV8VUW4"/>
<feature type="non-terminal residue" evidence="1">
    <location>
        <position position="1"/>
    </location>
</feature>
<reference evidence="1 2" key="1">
    <citation type="journal article" date="2023" name="Insect Mol. Biol.">
        <title>Genome sequencing provides insights into the evolution of gene families encoding plant cell wall-degrading enzymes in longhorned beetles.</title>
        <authorList>
            <person name="Shin N.R."/>
            <person name="Okamura Y."/>
            <person name="Kirsch R."/>
            <person name="Pauchet Y."/>
        </authorList>
    </citation>
    <scope>NUCLEOTIDE SEQUENCE [LARGE SCALE GENOMIC DNA]</scope>
    <source>
        <strain evidence="1">EAD_L_NR</strain>
    </source>
</reference>
<dbReference type="Proteomes" id="UP001159042">
    <property type="component" value="Unassembled WGS sequence"/>
</dbReference>
<sequence length="85" mass="10012">VCTRSIFIAFREQFYQQKERVARVTPLSSDLVNVYMETLEESTRLRSSEAQMLVQIRRRHNISVEDVHVSRRPDGIRSLHEADSH</sequence>
<proteinExistence type="predicted"/>
<evidence type="ECO:0000313" key="2">
    <source>
        <dbReference type="Proteomes" id="UP001159042"/>
    </source>
</evidence>
<dbReference type="EMBL" id="JANEYG010000027">
    <property type="protein sequence ID" value="KAJ8918181.1"/>
    <property type="molecule type" value="Genomic_DNA"/>
</dbReference>
<gene>
    <name evidence="1" type="ORF">NQ315_014047</name>
</gene>
<protein>
    <submittedName>
        <fullName evidence="1">Uncharacterized protein</fullName>
    </submittedName>
</protein>
<name>A0AAV8VUW4_9CUCU</name>
<evidence type="ECO:0000313" key="1">
    <source>
        <dbReference type="EMBL" id="KAJ8918181.1"/>
    </source>
</evidence>
<keyword evidence="2" id="KW-1185">Reference proteome</keyword>